<evidence type="ECO:0000313" key="4">
    <source>
        <dbReference type="Proteomes" id="UP000663823"/>
    </source>
</evidence>
<feature type="compositionally biased region" description="Basic and acidic residues" evidence="1">
    <location>
        <begin position="168"/>
        <end position="179"/>
    </location>
</feature>
<evidence type="ECO:0000313" key="3">
    <source>
        <dbReference type="EMBL" id="CAF3701450.1"/>
    </source>
</evidence>
<feature type="compositionally biased region" description="Polar residues" evidence="1">
    <location>
        <begin position="109"/>
        <end position="122"/>
    </location>
</feature>
<sequence length="185" mass="20800">MNIFHLYLSIICIILTITVSKTIGFQETDDDDDDNFQNDEDLSIEIPRARSNTFLRAFTLDDNDDSQDDSLIDQERIFIRRHNSNSTYYKDRYGRICVLSDDVHTNATTKSRGVTGSHSSHSPAKAQAHTDGKKSKHDRSESHGKGSAHGTTKKSDGHKSQTNKPNKTKNDKTDQEKNGNTDTVI</sequence>
<proteinExistence type="predicted"/>
<evidence type="ECO:0000256" key="2">
    <source>
        <dbReference type="SAM" id="SignalP"/>
    </source>
</evidence>
<feature type="region of interest" description="Disordered" evidence="1">
    <location>
        <begin position="109"/>
        <end position="185"/>
    </location>
</feature>
<organism evidence="3 4">
    <name type="scientific">Rotaria sordida</name>
    <dbReference type="NCBI Taxonomy" id="392033"/>
    <lineage>
        <taxon>Eukaryota</taxon>
        <taxon>Metazoa</taxon>
        <taxon>Spiralia</taxon>
        <taxon>Gnathifera</taxon>
        <taxon>Rotifera</taxon>
        <taxon>Eurotatoria</taxon>
        <taxon>Bdelloidea</taxon>
        <taxon>Philodinida</taxon>
        <taxon>Philodinidae</taxon>
        <taxon>Rotaria</taxon>
    </lineage>
</organism>
<dbReference type="EMBL" id="CAJOAX010001273">
    <property type="protein sequence ID" value="CAF3701450.1"/>
    <property type="molecule type" value="Genomic_DNA"/>
</dbReference>
<dbReference type="AlphaFoldDB" id="A0A818V421"/>
<reference evidence="3" key="1">
    <citation type="submission" date="2021-02" db="EMBL/GenBank/DDBJ databases">
        <authorList>
            <person name="Nowell W R."/>
        </authorList>
    </citation>
    <scope>NUCLEOTIDE SEQUENCE</scope>
</reference>
<feature type="chain" id="PRO_5032853884" evidence="2">
    <location>
        <begin position="21"/>
        <end position="185"/>
    </location>
</feature>
<evidence type="ECO:0000256" key="1">
    <source>
        <dbReference type="SAM" id="MobiDB-lite"/>
    </source>
</evidence>
<gene>
    <name evidence="3" type="ORF">OTI717_LOCUS12560</name>
</gene>
<keyword evidence="2" id="KW-0732">Signal</keyword>
<dbReference type="Proteomes" id="UP000663823">
    <property type="component" value="Unassembled WGS sequence"/>
</dbReference>
<accession>A0A818V421</accession>
<feature type="compositionally biased region" description="Basic and acidic residues" evidence="1">
    <location>
        <begin position="128"/>
        <end position="144"/>
    </location>
</feature>
<feature type="signal peptide" evidence="2">
    <location>
        <begin position="1"/>
        <end position="20"/>
    </location>
</feature>
<protein>
    <submittedName>
        <fullName evidence="3">Uncharacterized protein</fullName>
    </submittedName>
</protein>
<comment type="caution">
    <text evidence="3">The sequence shown here is derived from an EMBL/GenBank/DDBJ whole genome shotgun (WGS) entry which is preliminary data.</text>
</comment>
<name>A0A818V421_9BILA</name>